<keyword evidence="2" id="KW-1185">Reference proteome</keyword>
<dbReference type="GeneID" id="70131726"/>
<dbReference type="AlphaFoldDB" id="A0A9P8UM49"/>
<dbReference type="SUPFAM" id="SSF51197">
    <property type="entry name" value="Clavaminate synthase-like"/>
    <property type="match status" value="1"/>
</dbReference>
<dbReference type="RefSeq" id="XP_045958908.1">
    <property type="nucleotide sequence ID" value="XM_046102834.1"/>
</dbReference>
<dbReference type="EMBL" id="JAGPXC010000004">
    <property type="protein sequence ID" value="KAH6654638.1"/>
    <property type="molecule type" value="Genomic_DNA"/>
</dbReference>
<dbReference type="OrthoDB" id="4664297at2759"/>
<comment type="caution">
    <text evidence="1">The sequence shown here is derived from an EMBL/GenBank/DDBJ whole genome shotgun (WGS) entry which is preliminary data.</text>
</comment>
<organism evidence="1 2">
    <name type="scientific">Truncatella angustata</name>
    <dbReference type="NCBI Taxonomy" id="152316"/>
    <lineage>
        <taxon>Eukaryota</taxon>
        <taxon>Fungi</taxon>
        <taxon>Dikarya</taxon>
        <taxon>Ascomycota</taxon>
        <taxon>Pezizomycotina</taxon>
        <taxon>Sordariomycetes</taxon>
        <taxon>Xylariomycetidae</taxon>
        <taxon>Amphisphaeriales</taxon>
        <taxon>Sporocadaceae</taxon>
        <taxon>Truncatella</taxon>
    </lineage>
</organism>
<dbReference type="Gene3D" id="2.60.120.620">
    <property type="entry name" value="q2cbj1_9rhob like domain"/>
    <property type="match status" value="1"/>
</dbReference>
<reference evidence="1" key="1">
    <citation type="journal article" date="2021" name="Nat. Commun.">
        <title>Genetic determinants of endophytism in the Arabidopsis root mycobiome.</title>
        <authorList>
            <person name="Mesny F."/>
            <person name="Miyauchi S."/>
            <person name="Thiergart T."/>
            <person name="Pickel B."/>
            <person name="Atanasova L."/>
            <person name="Karlsson M."/>
            <person name="Huettel B."/>
            <person name="Barry K.W."/>
            <person name="Haridas S."/>
            <person name="Chen C."/>
            <person name="Bauer D."/>
            <person name="Andreopoulos W."/>
            <person name="Pangilinan J."/>
            <person name="LaButti K."/>
            <person name="Riley R."/>
            <person name="Lipzen A."/>
            <person name="Clum A."/>
            <person name="Drula E."/>
            <person name="Henrissat B."/>
            <person name="Kohler A."/>
            <person name="Grigoriev I.V."/>
            <person name="Martin F.M."/>
            <person name="Hacquard S."/>
        </authorList>
    </citation>
    <scope>NUCLEOTIDE SEQUENCE</scope>
    <source>
        <strain evidence="1">MPI-SDFR-AT-0073</strain>
    </source>
</reference>
<protein>
    <submittedName>
        <fullName evidence="1">Uncharacterized protein</fullName>
    </submittedName>
</protein>
<accession>A0A9P8UM49</accession>
<proteinExistence type="predicted"/>
<evidence type="ECO:0000313" key="2">
    <source>
        <dbReference type="Proteomes" id="UP000758603"/>
    </source>
</evidence>
<evidence type="ECO:0000313" key="1">
    <source>
        <dbReference type="EMBL" id="KAH6654638.1"/>
    </source>
</evidence>
<dbReference type="Proteomes" id="UP000758603">
    <property type="component" value="Unassembled WGS sequence"/>
</dbReference>
<sequence>MAAPPVPLTEAEKEHFLKYGYLHLKNCFSRSQAAELTSGLWTRLGMSPDDKSTWTKPRINMPSHSTFDASAVAPRAWYAICELCGGEDRIEAGSRHWRDSFIVNLGSPEGEGRPVPPRELDNWHVDGDFFVHYLDSPEQGLLVIPLFTDIRPDGGGTMICPDAIPRVASWLFEHPDGVSPRMVPRDHPDFARERNLQWYCDATQTCESFVEASGEVGDVYLLHPLMMHSATNNALRIPRVITNPPVSLQEPFRFEREDGKYSLVEQKTIQSLGGEEKLKGWRITKPREAVIPERVRIQEAMKKDEEKRLKEARELAVAV</sequence>
<name>A0A9P8UM49_9PEZI</name>
<gene>
    <name evidence="1" type="ORF">BKA67DRAFT_565836</name>
</gene>